<keyword evidence="2" id="KW-1185">Reference proteome</keyword>
<dbReference type="PANTHER" id="PTHR48302">
    <property type="entry name" value="ULP1 PROTEASE FAMILY, C-TERMINAL CATALYTIC DOMAIN CONTAINING PROTEIN"/>
    <property type="match status" value="1"/>
</dbReference>
<evidence type="ECO:0000313" key="2">
    <source>
        <dbReference type="Proteomes" id="UP000823775"/>
    </source>
</evidence>
<organism evidence="1 2">
    <name type="scientific">Datura stramonium</name>
    <name type="common">Jimsonweed</name>
    <name type="synonym">Common thornapple</name>
    <dbReference type="NCBI Taxonomy" id="4076"/>
    <lineage>
        <taxon>Eukaryota</taxon>
        <taxon>Viridiplantae</taxon>
        <taxon>Streptophyta</taxon>
        <taxon>Embryophyta</taxon>
        <taxon>Tracheophyta</taxon>
        <taxon>Spermatophyta</taxon>
        <taxon>Magnoliopsida</taxon>
        <taxon>eudicotyledons</taxon>
        <taxon>Gunneridae</taxon>
        <taxon>Pentapetalae</taxon>
        <taxon>asterids</taxon>
        <taxon>lamiids</taxon>
        <taxon>Solanales</taxon>
        <taxon>Solanaceae</taxon>
        <taxon>Solanoideae</taxon>
        <taxon>Datureae</taxon>
        <taxon>Datura</taxon>
    </lineage>
</organism>
<proteinExistence type="predicted"/>
<reference evidence="1 2" key="1">
    <citation type="journal article" date="2021" name="BMC Genomics">
        <title>Datura genome reveals duplications of psychoactive alkaloid biosynthetic genes and high mutation rate following tissue culture.</title>
        <authorList>
            <person name="Rajewski A."/>
            <person name="Carter-House D."/>
            <person name="Stajich J."/>
            <person name="Litt A."/>
        </authorList>
    </citation>
    <scope>NUCLEOTIDE SEQUENCE [LARGE SCALE GENOMIC DNA]</scope>
    <source>
        <strain evidence="1">AR-01</strain>
    </source>
</reference>
<comment type="caution">
    <text evidence="1">The sequence shown here is derived from an EMBL/GenBank/DDBJ whole genome shotgun (WGS) entry which is preliminary data.</text>
</comment>
<name>A0ABS8SLK4_DATST</name>
<protein>
    <submittedName>
        <fullName evidence="1">Uncharacterized protein</fullName>
    </submittedName>
</protein>
<dbReference type="Proteomes" id="UP000823775">
    <property type="component" value="Unassembled WGS sequence"/>
</dbReference>
<gene>
    <name evidence="1" type="ORF">HAX54_041851</name>
</gene>
<dbReference type="PANTHER" id="PTHR48302:SF2">
    <property type="entry name" value="DUF1985 DOMAIN-CONTAINING PROTEIN"/>
    <property type="match status" value="1"/>
</dbReference>
<sequence>MKYPWDRKSFEDLIKIISKKMDASKKYYRIGGMPLAWNIMPNPREFSILELPPPFIESHSVYPVANEADQLDDDFMDIELQIPNAKGKEKVGDSSSLVKNKTKQ</sequence>
<accession>A0ABS8SLK4</accession>
<dbReference type="EMBL" id="JACEIK010000608">
    <property type="protein sequence ID" value="MCD7459741.1"/>
    <property type="molecule type" value="Genomic_DNA"/>
</dbReference>
<evidence type="ECO:0000313" key="1">
    <source>
        <dbReference type="EMBL" id="MCD7459741.1"/>
    </source>
</evidence>